<protein>
    <submittedName>
        <fullName evidence="2">Uncharacterized protein</fullName>
    </submittedName>
</protein>
<comment type="caution">
    <text evidence="2">The sequence shown here is derived from an EMBL/GenBank/DDBJ whole genome shotgun (WGS) entry which is preliminary data.</text>
</comment>
<sequence>MESIPITRYGESLRGTEERQRPVGNHCQTVYVAHGWEFRSDAAHGFCVSSVRKKRDRTRYRERRRGNLLEYQSRVPLRGAKKGHRAVHGRSKTPGVVDGREFRSHAANRL</sequence>
<evidence type="ECO:0000313" key="2">
    <source>
        <dbReference type="EMBL" id="KAK1126117.1"/>
    </source>
</evidence>
<name>A0AA40FVF2_9HYME</name>
<keyword evidence="3" id="KW-1185">Reference proteome</keyword>
<evidence type="ECO:0000256" key="1">
    <source>
        <dbReference type="SAM" id="MobiDB-lite"/>
    </source>
</evidence>
<reference evidence="2" key="1">
    <citation type="submission" date="2021-10" db="EMBL/GenBank/DDBJ databases">
        <title>Melipona bicolor Genome sequencing and assembly.</title>
        <authorList>
            <person name="Araujo N.S."/>
            <person name="Arias M.C."/>
        </authorList>
    </citation>
    <scope>NUCLEOTIDE SEQUENCE</scope>
    <source>
        <strain evidence="2">USP_2M_L1-L4_2017</strain>
        <tissue evidence="2">Whole body</tissue>
    </source>
</reference>
<accession>A0AA40FVF2</accession>
<feature type="region of interest" description="Disordered" evidence="1">
    <location>
        <begin position="78"/>
        <end position="110"/>
    </location>
</feature>
<dbReference type="EMBL" id="JAHYIQ010000014">
    <property type="protein sequence ID" value="KAK1126117.1"/>
    <property type="molecule type" value="Genomic_DNA"/>
</dbReference>
<evidence type="ECO:0000313" key="3">
    <source>
        <dbReference type="Proteomes" id="UP001177670"/>
    </source>
</evidence>
<dbReference type="AlphaFoldDB" id="A0AA40FVF2"/>
<proteinExistence type="predicted"/>
<feature type="region of interest" description="Disordered" evidence="1">
    <location>
        <begin position="1"/>
        <end position="21"/>
    </location>
</feature>
<gene>
    <name evidence="2" type="ORF">K0M31_004758</name>
</gene>
<feature type="compositionally biased region" description="Basic residues" evidence="1">
    <location>
        <begin position="79"/>
        <end position="91"/>
    </location>
</feature>
<organism evidence="2 3">
    <name type="scientific">Melipona bicolor</name>
    <dbReference type="NCBI Taxonomy" id="60889"/>
    <lineage>
        <taxon>Eukaryota</taxon>
        <taxon>Metazoa</taxon>
        <taxon>Ecdysozoa</taxon>
        <taxon>Arthropoda</taxon>
        <taxon>Hexapoda</taxon>
        <taxon>Insecta</taxon>
        <taxon>Pterygota</taxon>
        <taxon>Neoptera</taxon>
        <taxon>Endopterygota</taxon>
        <taxon>Hymenoptera</taxon>
        <taxon>Apocrita</taxon>
        <taxon>Aculeata</taxon>
        <taxon>Apoidea</taxon>
        <taxon>Anthophila</taxon>
        <taxon>Apidae</taxon>
        <taxon>Melipona</taxon>
    </lineage>
</organism>
<dbReference type="Proteomes" id="UP001177670">
    <property type="component" value="Unassembled WGS sequence"/>
</dbReference>